<dbReference type="PANTHER" id="PTHR21152">
    <property type="entry name" value="AMINOTRANSFERASE CLASS V"/>
    <property type="match status" value="1"/>
</dbReference>
<keyword evidence="5" id="KW-0808">Transferase</keyword>
<dbReference type="GO" id="GO:0004760">
    <property type="term" value="F:L-serine-pyruvate transaminase activity"/>
    <property type="evidence" value="ECO:0007669"/>
    <property type="project" value="TreeGrafter"/>
</dbReference>
<keyword evidence="6" id="KW-1185">Reference proteome</keyword>
<dbReference type="InterPro" id="IPR024169">
    <property type="entry name" value="SP_NH2Trfase/AEP_transaminase"/>
</dbReference>
<comment type="cofactor">
    <cofactor evidence="1 4">
        <name>pyridoxal 5'-phosphate</name>
        <dbReference type="ChEBI" id="CHEBI:597326"/>
    </cofactor>
</comment>
<dbReference type="PANTHER" id="PTHR21152:SF40">
    <property type="entry name" value="ALANINE--GLYOXYLATE AMINOTRANSFERASE"/>
    <property type="match status" value="1"/>
</dbReference>
<dbReference type="GO" id="GO:0019265">
    <property type="term" value="P:glycine biosynthetic process, by transamination of glyoxylate"/>
    <property type="evidence" value="ECO:0007669"/>
    <property type="project" value="TreeGrafter"/>
</dbReference>
<dbReference type="Gene3D" id="3.40.640.10">
    <property type="entry name" value="Type I PLP-dependent aspartate aminotransferase-like (Major domain)"/>
    <property type="match status" value="1"/>
</dbReference>
<dbReference type="PIRSF" id="PIRSF000524">
    <property type="entry name" value="SPT"/>
    <property type="match status" value="1"/>
</dbReference>
<evidence type="ECO:0000256" key="4">
    <source>
        <dbReference type="PIRSR" id="PIRSR000524-50"/>
    </source>
</evidence>
<proteinExistence type="predicted"/>
<evidence type="ECO:0000313" key="5">
    <source>
        <dbReference type="EMBL" id="QGZ64635.1"/>
    </source>
</evidence>
<evidence type="ECO:0000256" key="2">
    <source>
        <dbReference type="ARBA" id="ARBA00022898"/>
    </source>
</evidence>
<protein>
    <submittedName>
        <fullName evidence="5">Aminotransferase class V-fold PLP-dependent enzyme</fullName>
    </submittedName>
</protein>
<dbReference type="InterPro" id="IPR015421">
    <property type="entry name" value="PyrdxlP-dep_Trfase_major"/>
</dbReference>
<dbReference type="OrthoDB" id="9766472at2"/>
<dbReference type="KEGG" id="pacs:FAZ98_22635"/>
<dbReference type="SUPFAM" id="SSF53383">
    <property type="entry name" value="PLP-dependent transferases"/>
    <property type="match status" value="1"/>
</dbReference>
<gene>
    <name evidence="5" type="ORF">FAZ98_22635</name>
</gene>
<keyword evidence="5" id="KW-0032">Aminotransferase</keyword>
<organism evidence="5 6">
    <name type="scientific">Paraburkholderia acidisoli</name>
    <dbReference type="NCBI Taxonomy" id="2571748"/>
    <lineage>
        <taxon>Bacteria</taxon>
        <taxon>Pseudomonadati</taxon>
        <taxon>Pseudomonadota</taxon>
        <taxon>Betaproteobacteria</taxon>
        <taxon>Burkholderiales</taxon>
        <taxon>Burkholderiaceae</taxon>
        <taxon>Paraburkholderia</taxon>
    </lineage>
</organism>
<dbReference type="RefSeq" id="WP_158954265.1">
    <property type="nucleotide sequence ID" value="NZ_CP046915.1"/>
</dbReference>
<dbReference type="Gene3D" id="3.90.1150.10">
    <property type="entry name" value="Aspartate Aminotransferase, domain 1"/>
    <property type="match status" value="1"/>
</dbReference>
<evidence type="ECO:0000256" key="1">
    <source>
        <dbReference type="ARBA" id="ARBA00001933"/>
    </source>
</evidence>
<name>A0A7Z2GMN6_9BURK</name>
<dbReference type="EMBL" id="CP046915">
    <property type="protein sequence ID" value="QGZ64635.1"/>
    <property type="molecule type" value="Genomic_DNA"/>
</dbReference>
<dbReference type="InterPro" id="IPR015424">
    <property type="entry name" value="PyrdxlP-dep_Trfase"/>
</dbReference>
<dbReference type="Proteomes" id="UP000433577">
    <property type="component" value="Chromosome 3"/>
</dbReference>
<sequence length="375" mass="40585">MPGLLPDVDPEGLLEYSVVYTDRSINHMSQRFQGVMRDLSTSLKKVYNAKAVAIVPGSGTFGMEAVARQFATGKKCLVIRNGWFSFRWSQIFDMGRIPSESIVLKARPVEAGRQAAYAPPPIEEVVAAIRQHKPDLVFAPHVETASGMMLPDAYLRAVADAVHGVGGMFVLDCIASGTVWVDMEASGVDVLISAPQKGWSASPGCALVMLGALARERIESTTSTSFACDLRKWLQIMEAYEGGGFAYHATMPTDSLATLRDVMKETEAYGFDKVKAEQLELGTRVRALLADRGLRSVAAAGFEAPGVVVSYTDDDGIRTGKKFVDAGVQIAAGVPLQVDEPEDFKTFRIGLFGLDKLNDVEGALARFTRALNRVL</sequence>
<feature type="modified residue" description="N6-(pyridoxal phosphate)lysine" evidence="4">
    <location>
        <position position="197"/>
    </location>
</feature>
<evidence type="ECO:0000313" key="6">
    <source>
        <dbReference type="Proteomes" id="UP000433577"/>
    </source>
</evidence>
<reference evidence="5 6" key="1">
    <citation type="submission" date="2019-12" db="EMBL/GenBank/DDBJ databases">
        <title>Paraburkholderia acidiphila 7Q-K02 sp. nov and Paraburkholderia acidisoli DHF22 sp. nov., two strains isolated from forest soil.</title>
        <authorList>
            <person name="Gao Z."/>
            <person name="Qiu L."/>
        </authorList>
    </citation>
    <scope>NUCLEOTIDE SEQUENCE [LARGE SCALE GENOMIC DNA]</scope>
    <source>
        <strain evidence="5 6">DHF22</strain>
    </source>
</reference>
<feature type="binding site" evidence="3">
    <location>
        <position position="348"/>
    </location>
    <ligand>
        <name>substrate</name>
    </ligand>
</feature>
<dbReference type="GO" id="GO:0008453">
    <property type="term" value="F:alanine-glyoxylate transaminase activity"/>
    <property type="evidence" value="ECO:0007669"/>
    <property type="project" value="TreeGrafter"/>
</dbReference>
<dbReference type="InterPro" id="IPR015422">
    <property type="entry name" value="PyrdxlP-dep_Trfase_small"/>
</dbReference>
<dbReference type="AlphaFoldDB" id="A0A7Z2GMN6"/>
<accession>A0A7Z2GMN6</accession>
<keyword evidence="2 4" id="KW-0663">Pyridoxal phosphate</keyword>
<evidence type="ECO:0000256" key="3">
    <source>
        <dbReference type="PIRSR" id="PIRSR000524-1"/>
    </source>
</evidence>